<evidence type="ECO:0000313" key="4">
    <source>
        <dbReference type="EMBL" id="NKX43764.1"/>
    </source>
</evidence>
<dbReference type="SMART" id="SM00448">
    <property type="entry name" value="REC"/>
    <property type="match status" value="1"/>
</dbReference>
<dbReference type="Proteomes" id="UP000526408">
    <property type="component" value="Unassembled WGS sequence"/>
</dbReference>
<sequence>MTELRTILHVDDDRDILEIARMALELVDRFELHQFNNGSDAIAAAPGLRPDLILLDVMMPDMTGPEVWAALRDIPALRDVPVIFMTAQAENSTTDDLVGQGALAVITKPFDPMTLGAEIRAAYARATGPGVGQSNRNPAKFPTMLQTI</sequence>
<dbReference type="InterPro" id="IPR050595">
    <property type="entry name" value="Bact_response_regulator"/>
</dbReference>
<reference evidence="4 5" key="1">
    <citation type="submission" date="2020-04" db="EMBL/GenBank/DDBJ databases">
        <authorList>
            <person name="Yoon J."/>
        </authorList>
    </citation>
    <scope>NUCLEOTIDE SEQUENCE [LARGE SCALE GENOMIC DNA]</scope>
    <source>
        <strain evidence="4 5">KMU-115</strain>
    </source>
</reference>
<keyword evidence="5" id="KW-1185">Reference proteome</keyword>
<evidence type="ECO:0000313" key="5">
    <source>
        <dbReference type="Proteomes" id="UP000526408"/>
    </source>
</evidence>
<dbReference type="PROSITE" id="PS50110">
    <property type="entry name" value="RESPONSE_REGULATORY"/>
    <property type="match status" value="1"/>
</dbReference>
<keyword evidence="1 2" id="KW-0597">Phosphoprotein</keyword>
<dbReference type="Pfam" id="PF00072">
    <property type="entry name" value="Response_reg"/>
    <property type="match status" value="1"/>
</dbReference>
<dbReference type="InterPro" id="IPR011006">
    <property type="entry name" value="CheY-like_superfamily"/>
</dbReference>
<dbReference type="RefSeq" id="WP_168622112.1">
    <property type="nucleotide sequence ID" value="NZ_JAAZQQ010000001.1"/>
</dbReference>
<dbReference type="PANTHER" id="PTHR44591:SF3">
    <property type="entry name" value="RESPONSE REGULATORY DOMAIN-CONTAINING PROTEIN"/>
    <property type="match status" value="1"/>
</dbReference>
<dbReference type="EMBL" id="JAAZQQ010000001">
    <property type="protein sequence ID" value="NKX43764.1"/>
    <property type="molecule type" value="Genomic_DNA"/>
</dbReference>
<dbReference type="AlphaFoldDB" id="A0A7X6GWP6"/>
<dbReference type="InterPro" id="IPR001789">
    <property type="entry name" value="Sig_transdc_resp-reg_receiver"/>
</dbReference>
<organism evidence="4 5">
    <name type="scientific">Roseicyclus persicicus</name>
    <dbReference type="NCBI Taxonomy" id="2650661"/>
    <lineage>
        <taxon>Bacteria</taxon>
        <taxon>Pseudomonadati</taxon>
        <taxon>Pseudomonadota</taxon>
        <taxon>Alphaproteobacteria</taxon>
        <taxon>Rhodobacterales</taxon>
        <taxon>Roseobacteraceae</taxon>
        <taxon>Roseicyclus</taxon>
    </lineage>
</organism>
<feature type="modified residue" description="4-aspartylphosphate" evidence="2">
    <location>
        <position position="56"/>
    </location>
</feature>
<dbReference type="PANTHER" id="PTHR44591">
    <property type="entry name" value="STRESS RESPONSE REGULATOR PROTEIN 1"/>
    <property type="match status" value="1"/>
</dbReference>
<dbReference type="GO" id="GO:0000160">
    <property type="term" value="P:phosphorelay signal transduction system"/>
    <property type="evidence" value="ECO:0007669"/>
    <property type="project" value="InterPro"/>
</dbReference>
<comment type="caution">
    <text evidence="4">The sequence shown here is derived from an EMBL/GenBank/DDBJ whole genome shotgun (WGS) entry which is preliminary data.</text>
</comment>
<proteinExistence type="predicted"/>
<evidence type="ECO:0000259" key="3">
    <source>
        <dbReference type="PROSITE" id="PS50110"/>
    </source>
</evidence>
<protein>
    <submittedName>
        <fullName evidence="4">Response regulator</fullName>
    </submittedName>
</protein>
<name>A0A7X6GWP6_9RHOB</name>
<dbReference type="SUPFAM" id="SSF52172">
    <property type="entry name" value="CheY-like"/>
    <property type="match status" value="1"/>
</dbReference>
<evidence type="ECO:0000256" key="1">
    <source>
        <dbReference type="ARBA" id="ARBA00022553"/>
    </source>
</evidence>
<accession>A0A7X6GWP6</accession>
<evidence type="ECO:0000256" key="2">
    <source>
        <dbReference type="PROSITE-ProRule" id="PRU00169"/>
    </source>
</evidence>
<feature type="domain" description="Response regulatory" evidence="3">
    <location>
        <begin position="6"/>
        <end position="123"/>
    </location>
</feature>
<gene>
    <name evidence="4" type="ORF">HCU73_04105</name>
</gene>
<dbReference type="Gene3D" id="3.40.50.2300">
    <property type="match status" value="1"/>
</dbReference>